<dbReference type="Proteomes" id="UP000091857">
    <property type="component" value="Chromosome 1"/>
</dbReference>
<evidence type="ECO:0000256" key="4">
    <source>
        <dbReference type="SAM" id="MobiDB-lite"/>
    </source>
</evidence>
<dbReference type="PROSITE" id="PS50294">
    <property type="entry name" value="WD_REPEATS_REGION"/>
    <property type="match status" value="3"/>
</dbReference>
<dbReference type="InterPro" id="IPR001680">
    <property type="entry name" value="WD40_rpt"/>
</dbReference>
<keyword evidence="1 3" id="KW-0853">WD repeat</keyword>
<proteinExistence type="predicted"/>
<dbReference type="PANTHER" id="PTHR14221:SF0">
    <property type="entry name" value="WD REPEAT-CONTAINING PROTEIN 44"/>
    <property type="match status" value="1"/>
</dbReference>
<dbReference type="OMA" id="CDATRRQ"/>
<dbReference type="Gramene" id="Manes.01G244100.3.v8.1">
    <property type="protein sequence ID" value="Manes.01G244100.3.v8.1.CDS"/>
    <property type="gene ID" value="Manes.01G244100.v8.1"/>
</dbReference>
<evidence type="ECO:0000313" key="6">
    <source>
        <dbReference type="Proteomes" id="UP000091857"/>
    </source>
</evidence>
<dbReference type="InterPro" id="IPR036322">
    <property type="entry name" value="WD40_repeat_dom_sf"/>
</dbReference>
<feature type="compositionally biased region" description="Acidic residues" evidence="4">
    <location>
        <begin position="1"/>
        <end position="10"/>
    </location>
</feature>
<dbReference type="InterPro" id="IPR015943">
    <property type="entry name" value="WD40/YVTN_repeat-like_dom_sf"/>
</dbReference>
<dbReference type="Gene3D" id="2.130.10.10">
    <property type="entry name" value="YVTN repeat-like/Quinoprotein amine dehydrogenase"/>
    <property type="match status" value="1"/>
</dbReference>
<keyword evidence="2" id="KW-0677">Repeat</keyword>
<dbReference type="OrthoDB" id="408728at2759"/>
<evidence type="ECO:0000313" key="5">
    <source>
        <dbReference type="EMBL" id="OAY62135.1"/>
    </source>
</evidence>
<dbReference type="EMBL" id="CM004387">
    <property type="protein sequence ID" value="OAY62135.1"/>
    <property type="molecule type" value="Genomic_DNA"/>
</dbReference>
<feature type="repeat" description="WD" evidence="3">
    <location>
        <begin position="414"/>
        <end position="448"/>
    </location>
</feature>
<dbReference type="Pfam" id="PF00400">
    <property type="entry name" value="WD40"/>
    <property type="match status" value="4"/>
</dbReference>
<dbReference type="PRINTS" id="PR00320">
    <property type="entry name" value="GPROTEINBRPT"/>
</dbReference>
<accession>A0A2C9WNV2</accession>
<gene>
    <name evidence="5" type="ORF">MANES_01G244100v8</name>
</gene>
<dbReference type="InterPro" id="IPR020472">
    <property type="entry name" value="WD40_PAC1"/>
</dbReference>
<sequence>MESSSEEEDHFFEAREEITSVSDSSSERLANLDSDDEVVDILPISMSHEAWIMNLGSIHERRSNFLKWMGLNVDETMMDDLGNAYSQEVEVETDRMTESSGAVLRSSSFDDMCSSRHSSMSCRSSNFLNLLDGELEENFVPRIRNLDEGTEFIVDELGQDGLSGRIQQVGLNRLLTVEEFERSLGLSSPLVQQVIRRRAKDTSNSPRTQVKMEWLRRLGVVACIVDRQVKAGGIKCYEAYPVASTRAQMVRVRSYKKQFKEFSALYMRQEILAHEGSILTMKFSPDGLYLASAGKDGIVRVWQVELERSDEFGICDIDPSYECFKINNLSELVPLHANKEKKGKLKNLRTASGSASVIFPQKVFQISEKPIHEFYGHCGEVLDLSWSKNKYLLSSSTDKTVRLWQLGCNRCLEVFSHNNYVTCVQFNPMDGDSFISGSLDGKVRIWEIPGCQVIDWTDITEIVAAVCYRPDGKGLVVGSMTGNCLFYDASDNHLQLCAQVCLQGKQSTPFKRITGFQFSPSDPTRLMVTSADSQICILDGVDVICKYRGIHNAGTQTSASFTSDGKHIISASEGSSVYVWNYASQDGPVPHVKNYKACERFFSNNVSVAIPWSGITCGNCVPSNVSATMLSHMNTGLCNDERMSMHCPFGESSECKLPFSLSDHFSWNHGFFSETLPKGSATWPEENLPSRSPEISSKMCKSHYKYLKTSCQTMHGSPHAWGLVIVTAGCDGRIKWFQNYGLPVRL</sequence>
<feature type="repeat" description="WD" evidence="3">
    <location>
        <begin position="271"/>
        <end position="305"/>
    </location>
</feature>
<protein>
    <submittedName>
        <fullName evidence="5">Uncharacterized protein</fullName>
    </submittedName>
</protein>
<dbReference type="PANTHER" id="PTHR14221">
    <property type="entry name" value="WD REPEAT DOMAIN 44"/>
    <property type="match status" value="1"/>
</dbReference>
<keyword evidence="6" id="KW-1185">Reference proteome</keyword>
<dbReference type="PROSITE" id="PS50082">
    <property type="entry name" value="WD_REPEATS_2"/>
    <property type="match status" value="3"/>
</dbReference>
<feature type="compositionally biased region" description="Polar residues" evidence="4">
    <location>
        <begin position="19"/>
        <end position="28"/>
    </location>
</feature>
<comment type="caution">
    <text evidence="5">The sequence shown here is derived from an EMBL/GenBank/DDBJ whole genome shotgun (WGS) entry which is preliminary data.</text>
</comment>
<feature type="repeat" description="WD" evidence="3">
    <location>
        <begin position="374"/>
        <end position="414"/>
    </location>
</feature>
<dbReference type="AlphaFoldDB" id="A0A2C9WNV2"/>
<dbReference type="STRING" id="3983.A0A2C9WNV2"/>
<dbReference type="Gramene" id="Manes.01G244100.2.v8.1">
    <property type="protein sequence ID" value="Manes.01G244100.2.v8.1.CDS"/>
    <property type="gene ID" value="Manes.01G244100.v8.1"/>
</dbReference>
<dbReference type="InterPro" id="IPR040324">
    <property type="entry name" value="WDR44/Dgr2"/>
</dbReference>
<dbReference type="SMART" id="SM00320">
    <property type="entry name" value="WD40"/>
    <property type="match status" value="6"/>
</dbReference>
<dbReference type="SUPFAM" id="SSF50978">
    <property type="entry name" value="WD40 repeat-like"/>
    <property type="match status" value="1"/>
</dbReference>
<evidence type="ECO:0000256" key="1">
    <source>
        <dbReference type="ARBA" id="ARBA00022574"/>
    </source>
</evidence>
<dbReference type="Gramene" id="Manes.01G244100.5.v8.1">
    <property type="protein sequence ID" value="Manes.01G244100.5.v8.1.CDS"/>
    <property type="gene ID" value="Manes.01G244100.v8.1"/>
</dbReference>
<evidence type="ECO:0000256" key="3">
    <source>
        <dbReference type="PROSITE-ProRule" id="PRU00221"/>
    </source>
</evidence>
<name>A0A2C9WNV2_MANES</name>
<reference evidence="6" key="1">
    <citation type="journal article" date="2016" name="Nat. Biotechnol.">
        <title>Sequencing wild and cultivated cassava and related species reveals extensive interspecific hybridization and genetic diversity.</title>
        <authorList>
            <person name="Bredeson J.V."/>
            <person name="Lyons J.B."/>
            <person name="Prochnik S.E."/>
            <person name="Wu G.A."/>
            <person name="Ha C.M."/>
            <person name="Edsinger-Gonzales E."/>
            <person name="Grimwood J."/>
            <person name="Schmutz J."/>
            <person name="Rabbi I.Y."/>
            <person name="Egesi C."/>
            <person name="Nauluvula P."/>
            <person name="Lebot V."/>
            <person name="Ndunguru J."/>
            <person name="Mkamilo G."/>
            <person name="Bart R.S."/>
            <person name="Setter T.L."/>
            <person name="Gleadow R.M."/>
            <person name="Kulakow P."/>
            <person name="Ferguson M.E."/>
            <person name="Rounsley S."/>
            <person name="Rokhsar D.S."/>
        </authorList>
    </citation>
    <scope>NUCLEOTIDE SEQUENCE [LARGE SCALE GENOMIC DNA]</scope>
    <source>
        <strain evidence="6">cv. AM560-2</strain>
    </source>
</reference>
<feature type="region of interest" description="Disordered" evidence="4">
    <location>
        <begin position="1"/>
        <end position="29"/>
    </location>
</feature>
<organism evidence="5 6">
    <name type="scientific">Manihot esculenta</name>
    <name type="common">Cassava</name>
    <name type="synonym">Jatropha manihot</name>
    <dbReference type="NCBI Taxonomy" id="3983"/>
    <lineage>
        <taxon>Eukaryota</taxon>
        <taxon>Viridiplantae</taxon>
        <taxon>Streptophyta</taxon>
        <taxon>Embryophyta</taxon>
        <taxon>Tracheophyta</taxon>
        <taxon>Spermatophyta</taxon>
        <taxon>Magnoliopsida</taxon>
        <taxon>eudicotyledons</taxon>
        <taxon>Gunneridae</taxon>
        <taxon>Pentapetalae</taxon>
        <taxon>rosids</taxon>
        <taxon>fabids</taxon>
        <taxon>Malpighiales</taxon>
        <taxon>Euphorbiaceae</taxon>
        <taxon>Crotonoideae</taxon>
        <taxon>Manihoteae</taxon>
        <taxon>Manihot</taxon>
    </lineage>
</organism>
<dbReference type="Gramene" id="Manes.01G244100.9.v8.1">
    <property type="protein sequence ID" value="Manes.01G244100.9.v8.1.CDS"/>
    <property type="gene ID" value="Manes.01G244100.v8.1"/>
</dbReference>
<dbReference type="Gramene" id="Manes.01G244100.8.v8.1">
    <property type="protein sequence ID" value="Manes.01G244100.8.v8.1.CDS"/>
    <property type="gene ID" value="Manes.01G244100.v8.1"/>
</dbReference>
<evidence type="ECO:0000256" key="2">
    <source>
        <dbReference type="ARBA" id="ARBA00022737"/>
    </source>
</evidence>